<proteinExistence type="predicted"/>
<dbReference type="eggNOG" id="COG2826">
    <property type="taxonomic scope" value="Bacteria"/>
</dbReference>
<evidence type="ECO:0000313" key="3">
    <source>
        <dbReference type="Proteomes" id="UP000008495"/>
    </source>
</evidence>
<dbReference type="AlphaFoldDB" id="K6UML6"/>
<evidence type="ECO:0000313" key="2">
    <source>
        <dbReference type="EMBL" id="GAB78221.1"/>
    </source>
</evidence>
<reference evidence="2 3" key="1">
    <citation type="submission" date="2012-08" db="EMBL/GenBank/DDBJ databases">
        <title>Whole genome shotgun sequence of Austwickia chelonae NBRC 105200.</title>
        <authorList>
            <person name="Yoshida I."/>
            <person name="Hosoyama A."/>
            <person name="Tsuchikane K."/>
            <person name="Katsumata H."/>
            <person name="Ando Y."/>
            <person name="Ohji S."/>
            <person name="Hamada M."/>
            <person name="Tamura T."/>
            <person name="Yamazoe A."/>
            <person name="Yamazaki S."/>
            <person name="Fujita N."/>
        </authorList>
    </citation>
    <scope>NUCLEOTIDE SEQUENCE [LARGE SCALE GENOMIC DNA]</scope>
    <source>
        <strain evidence="2 3">NBRC 105200</strain>
    </source>
</reference>
<sequence length="100" mass="11097">MRHGGSGYRASGAQRKAAAAAKRLKNAKLVANLRLHAYVEERLAGRITRVDEIRIEGPEPPRFTGRNNPPRKDRAWLWAWSKGPPRPKTAPSPDAGKATY</sequence>
<name>K6UML6_9MICO</name>
<organism evidence="2 3">
    <name type="scientific">Austwickia chelonae NBRC 105200</name>
    <dbReference type="NCBI Taxonomy" id="1184607"/>
    <lineage>
        <taxon>Bacteria</taxon>
        <taxon>Bacillati</taxon>
        <taxon>Actinomycetota</taxon>
        <taxon>Actinomycetes</taxon>
        <taxon>Micrococcales</taxon>
        <taxon>Dermatophilaceae</taxon>
        <taxon>Austwickia</taxon>
    </lineage>
</organism>
<comment type="caution">
    <text evidence="2">The sequence shown here is derived from an EMBL/GenBank/DDBJ whole genome shotgun (WGS) entry which is preliminary data.</text>
</comment>
<keyword evidence="3" id="KW-1185">Reference proteome</keyword>
<dbReference type="Proteomes" id="UP000008495">
    <property type="component" value="Unassembled WGS sequence"/>
</dbReference>
<accession>K6UML6</accession>
<dbReference type="EMBL" id="BAGZ01000008">
    <property type="protein sequence ID" value="GAB78221.1"/>
    <property type="molecule type" value="Genomic_DNA"/>
</dbReference>
<gene>
    <name evidence="2" type="ORF">AUCHE_08_04670</name>
</gene>
<protein>
    <submittedName>
        <fullName evidence="2">Uncharacterized protein</fullName>
    </submittedName>
</protein>
<evidence type="ECO:0000256" key="1">
    <source>
        <dbReference type="SAM" id="MobiDB-lite"/>
    </source>
</evidence>
<feature type="region of interest" description="Disordered" evidence="1">
    <location>
        <begin position="77"/>
        <end position="100"/>
    </location>
</feature>